<evidence type="ECO:0000256" key="5">
    <source>
        <dbReference type="ARBA" id="ARBA00022787"/>
    </source>
</evidence>
<keyword evidence="12" id="KW-1185">Reference proteome</keyword>
<keyword evidence="3 9" id="KW-0812">Transmembrane</keyword>
<gene>
    <name evidence="11" type="ORF">TcWFU_003574</name>
</gene>
<reference evidence="11 12" key="1">
    <citation type="journal article" date="2022" name="Front. Cell. Infect. Microbiol.">
        <title>The Genomes of Two Strains of Taenia crassiceps the Animal Model for the Study of Human Cysticercosis.</title>
        <authorList>
            <person name="Bobes R.J."/>
            <person name="Estrada K."/>
            <person name="Rios-Valencia D.G."/>
            <person name="Calderon-Gallegos A."/>
            <person name="de la Torre P."/>
            <person name="Carrero J.C."/>
            <person name="Sanchez-Flores A."/>
            <person name="Laclette J.P."/>
        </authorList>
    </citation>
    <scope>NUCLEOTIDE SEQUENCE [LARGE SCALE GENOMIC DNA]</scope>
    <source>
        <strain evidence="11">WFUcys</strain>
    </source>
</reference>
<keyword evidence="5" id="KW-1000">Mitochondrion outer membrane</keyword>
<dbReference type="Proteomes" id="UP001651158">
    <property type="component" value="Unassembled WGS sequence"/>
</dbReference>
<evidence type="ECO:0000313" key="11">
    <source>
        <dbReference type="EMBL" id="KAL5111799.1"/>
    </source>
</evidence>
<dbReference type="EMBL" id="JAKROA010000001">
    <property type="protein sequence ID" value="KAL5111799.1"/>
    <property type="molecule type" value="Genomic_DNA"/>
</dbReference>
<keyword evidence="8 9" id="KW-0472">Membrane</keyword>
<evidence type="ECO:0000256" key="3">
    <source>
        <dbReference type="ARBA" id="ARBA00022692"/>
    </source>
</evidence>
<comment type="subcellular location">
    <subcellularLocation>
        <location evidence="1">Mitochondrion outer membrane</location>
        <topology evidence="1">Multi-pass membrane protein</topology>
    </subcellularLocation>
</comment>
<evidence type="ECO:0000256" key="1">
    <source>
        <dbReference type="ARBA" id="ARBA00004374"/>
    </source>
</evidence>
<evidence type="ECO:0000256" key="8">
    <source>
        <dbReference type="ARBA" id="ARBA00023136"/>
    </source>
</evidence>
<organism evidence="11 12">
    <name type="scientific">Taenia crassiceps</name>
    <dbReference type="NCBI Taxonomy" id="6207"/>
    <lineage>
        <taxon>Eukaryota</taxon>
        <taxon>Metazoa</taxon>
        <taxon>Spiralia</taxon>
        <taxon>Lophotrochozoa</taxon>
        <taxon>Platyhelminthes</taxon>
        <taxon>Cestoda</taxon>
        <taxon>Eucestoda</taxon>
        <taxon>Cyclophyllidea</taxon>
        <taxon>Taeniidae</taxon>
        <taxon>Taenia</taxon>
    </lineage>
</organism>
<keyword evidence="6" id="KW-1133">Transmembrane helix</keyword>
<dbReference type="Pfam" id="PF00153">
    <property type="entry name" value="Mito_carr"/>
    <property type="match status" value="1"/>
</dbReference>
<evidence type="ECO:0000256" key="7">
    <source>
        <dbReference type="ARBA" id="ARBA00023128"/>
    </source>
</evidence>
<dbReference type="PROSITE" id="PS50920">
    <property type="entry name" value="SOLCAR"/>
    <property type="match status" value="1"/>
</dbReference>
<comment type="similarity">
    <text evidence="2 10">Belongs to the mitochondrial carrier (TC 2.A.29) family.</text>
</comment>
<keyword evidence="4" id="KW-0677">Repeat</keyword>
<evidence type="ECO:0000256" key="6">
    <source>
        <dbReference type="ARBA" id="ARBA00022989"/>
    </source>
</evidence>
<evidence type="ECO:0000256" key="2">
    <source>
        <dbReference type="ARBA" id="ARBA00006375"/>
    </source>
</evidence>
<dbReference type="Gene3D" id="1.50.40.10">
    <property type="entry name" value="Mitochondrial carrier domain"/>
    <property type="match status" value="1"/>
</dbReference>
<dbReference type="InterPro" id="IPR023395">
    <property type="entry name" value="MCP_dom_sf"/>
</dbReference>
<evidence type="ECO:0000256" key="9">
    <source>
        <dbReference type="PROSITE-ProRule" id="PRU00282"/>
    </source>
</evidence>
<keyword evidence="7" id="KW-0496">Mitochondrion</keyword>
<protein>
    <submittedName>
        <fullName evidence="11">Uncharacterized protein</fullName>
    </submittedName>
</protein>
<keyword evidence="10" id="KW-0813">Transport</keyword>
<name>A0ABR4QPZ5_9CEST</name>
<evidence type="ECO:0000256" key="4">
    <source>
        <dbReference type="ARBA" id="ARBA00022737"/>
    </source>
</evidence>
<sequence length="329" mass="37399">MASFWPRSEQIGDPEVNIVTYQFRLDAFIIRALVNPLRLTRTLIQLGHEPLSPTTSPSPLSLIGLSHSTVSCYPNVFAYTRHLFHTYGFWPVMTCGFFSTFCLDLLTEAYYFMSHQYLVERALNSGEWLDDSDIIETSSPRFGEGVIERVPLSQFAVHLLSLCFFKVNEVFVTQPFYVIMVRQGASIVGKEVGYSWFYQAVLSIFKDNGIKGFFSGIAPRLMFELSRMILCLSVSRLLRPNFFGSLRSWSNAFRDCMHTLFYAVINFLAYRLEVVSCVMALHGSRVSTMEAAVANSFSDWQECKRTLAMAGQLQRGPPHSNITVCILDE</sequence>
<evidence type="ECO:0000256" key="10">
    <source>
        <dbReference type="RuleBase" id="RU000488"/>
    </source>
</evidence>
<dbReference type="PANTHER" id="PTHR10780">
    <property type="entry name" value="MITOCHONDRIAL CARRIER HOMOLOG"/>
    <property type="match status" value="1"/>
</dbReference>
<comment type="caution">
    <text evidence="11">The sequence shown here is derived from an EMBL/GenBank/DDBJ whole genome shotgun (WGS) entry which is preliminary data.</text>
</comment>
<proteinExistence type="inferred from homology"/>
<feature type="repeat" description="Solcar" evidence="9">
    <location>
        <begin position="153"/>
        <end position="241"/>
    </location>
</feature>
<dbReference type="InterPro" id="IPR018108">
    <property type="entry name" value="MCP_transmembrane"/>
</dbReference>
<evidence type="ECO:0000313" key="12">
    <source>
        <dbReference type="Proteomes" id="UP001651158"/>
    </source>
</evidence>
<accession>A0ABR4QPZ5</accession>
<dbReference type="SUPFAM" id="SSF103506">
    <property type="entry name" value="Mitochondrial carrier"/>
    <property type="match status" value="1"/>
</dbReference>
<dbReference type="PANTHER" id="PTHR10780:SF18">
    <property type="entry name" value="LD43650P"/>
    <property type="match status" value="1"/>
</dbReference>